<organism evidence="1">
    <name type="scientific">bioreactor metagenome</name>
    <dbReference type="NCBI Taxonomy" id="1076179"/>
    <lineage>
        <taxon>unclassified sequences</taxon>
        <taxon>metagenomes</taxon>
        <taxon>ecological metagenomes</taxon>
    </lineage>
</organism>
<name>A0A645C4K4_9ZZZZ</name>
<dbReference type="EMBL" id="VSSQ01024772">
    <property type="protein sequence ID" value="MPM72485.1"/>
    <property type="molecule type" value="Genomic_DNA"/>
</dbReference>
<gene>
    <name evidence="1" type="ORF">SDC9_119461</name>
</gene>
<proteinExistence type="predicted"/>
<sequence length="132" mass="14068">MLQVVEHPVHLVELPLRIAVLDPQLIAVGLADRAGFIRPGIPDPAAQVMNAVGFLLPDPQKLVHRAFEIHAPDGLNGKFTAQIIAVYKPKLLHGMGGRTVVPPGTDAKARIPDSVTQDLAAVLNKYAVGIAH</sequence>
<comment type="caution">
    <text evidence="1">The sequence shown here is derived from an EMBL/GenBank/DDBJ whole genome shotgun (WGS) entry which is preliminary data.</text>
</comment>
<reference evidence="1" key="1">
    <citation type="submission" date="2019-08" db="EMBL/GenBank/DDBJ databases">
        <authorList>
            <person name="Kucharzyk K."/>
            <person name="Murdoch R.W."/>
            <person name="Higgins S."/>
            <person name="Loffler F."/>
        </authorList>
    </citation>
    <scope>NUCLEOTIDE SEQUENCE</scope>
</reference>
<dbReference type="AlphaFoldDB" id="A0A645C4K4"/>
<accession>A0A645C4K4</accession>
<protein>
    <submittedName>
        <fullName evidence="1">Uncharacterized protein</fullName>
    </submittedName>
</protein>
<evidence type="ECO:0000313" key="1">
    <source>
        <dbReference type="EMBL" id="MPM72485.1"/>
    </source>
</evidence>